<dbReference type="GO" id="GO:0022857">
    <property type="term" value="F:transmembrane transporter activity"/>
    <property type="evidence" value="ECO:0007669"/>
    <property type="project" value="UniProtKB-UniRule"/>
</dbReference>
<evidence type="ECO:0000256" key="2">
    <source>
        <dbReference type="ARBA" id="ARBA00022475"/>
    </source>
</evidence>
<feature type="transmembrane region" description="Helical" evidence="7">
    <location>
        <begin position="248"/>
        <end position="267"/>
    </location>
</feature>
<dbReference type="AlphaFoldDB" id="A0A0P1F9C2"/>
<dbReference type="PANTHER" id="PTHR33362">
    <property type="entry name" value="SIALIC ACID TRAP TRANSPORTER PERMEASE PROTEIN SIAT-RELATED"/>
    <property type="match status" value="1"/>
</dbReference>
<feature type="transmembrane region" description="Helical" evidence="7">
    <location>
        <begin position="6"/>
        <end position="37"/>
    </location>
</feature>
<feature type="transmembrane region" description="Helical" evidence="7">
    <location>
        <begin position="109"/>
        <end position="130"/>
    </location>
</feature>
<dbReference type="NCBIfam" id="TIGR00786">
    <property type="entry name" value="dctM"/>
    <property type="match status" value="1"/>
</dbReference>
<feature type="domain" description="TRAP C4-dicarboxylate transport system permease DctM subunit" evidence="8">
    <location>
        <begin position="12"/>
        <end position="426"/>
    </location>
</feature>
<comment type="subunit">
    <text evidence="7">The complex comprises the extracytoplasmic solute receptor protein and the two transmembrane proteins.</text>
</comment>
<dbReference type="GO" id="GO:0005886">
    <property type="term" value="C:plasma membrane"/>
    <property type="evidence" value="ECO:0007669"/>
    <property type="project" value="UniProtKB-SubCell"/>
</dbReference>
<feature type="transmembrane region" description="Helical" evidence="7">
    <location>
        <begin position="58"/>
        <end position="76"/>
    </location>
</feature>
<keyword evidence="2" id="KW-1003">Cell membrane</keyword>
<evidence type="ECO:0000256" key="4">
    <source>
        <dbReference type="ARBA" id="ARBA00022692"/>
    </source>
</evidence>
<feature type="transmembrane region" description="Helical" evidence="7">
    <location>
        <begin position="181"/>
        <end position="202"/>
    </location>
</feature>
<dbReference type="STRING" id="53501.SAMN04488043_102250"/>
<name>A0A0P1F9C2_THAGE</name>
<comment type="subcellular location">
    <subcellularLocation>
        <location evidence="1 7">Cell inner membrane</location>
        <topology evidence="1 7">Multi-pass membrane protein</topology>
    </subcellularLocation>
</comment>
<evidence type="ECO:0000313" key="10">
    <source>
        <dbReference type="Proteomes" id="UP000051587"/>
    </source>
</evidence>
<dbReference type="InterPro" id="IPR004681">
    <property type="entry name" value="TRAP_DctM"/>
</dbReference>
<dbReference type="EMBL" id="CYSA01000015">
    <property type="protein sequence ID" value="CUH64673.1"/>
    <property type="molecule type" value="Genomic_DNA"/>
</dbReference>
<gene>
    <name evidence="9" type="primary">siaT_6</name>
    <name evidence="9" type="ORF">TG4357_01425</name>
</gene>
<keyword evidence="6 7" id="KW-0472">Membrane</keyword>
<feature type="transmembrane region" description="Helical" evidence="7">
    <location>
        <begin position="279"/>
        <end position="301"/>
    </location>
</feature>
<dbReference type="Proteomes" id="UP000051587">
    <property type="component" value="Unassembled WGS sequence"/>
</dbReference>
<accession>A0A0P1F9C2</accession>
<feature type="transmembrane region" description="Helical" evidence="7">
    <location>
        <begin position="361"/>
        <end position="382"/>
    </location>
</feature>
<dbReference type="PANTHER" id="PTHR33362:SF5">
    <property type="entry name" value="C4-DICARBOXYLATE TRAP TRANSPORTER LARGE PERMEASE PROTEIN DCTM"/>
    <property type="match status" value="1"/>
</dbReference>
<dbReference type="RefSeq" id="WP_058262162.1">
    <property type="nucleotide sequence ID" value="NZ_CP051181.1"/>
</dbReference>
<keyword evidence="10" id="KW-1185">Reference proteome</keyword>
<keyword evidence="7" id="KW-0813">Transport</keyword>
<evidence type="ECO:0000256" key="1">
    <source>
        <dbReference type="ARBA" id="ARBA00004429"/>
    </source>
</evidence>
<protein>
    <recommendedName>
        <fullName evidence="7">TRAP transporter large permease protein</fullName>
    </recommendedName>
</protein>
<feature type="transmembrane region" description="Helical" evidence="7">
    <location>
        <begin position="402"/>
        <end position="423"/>
    </location>
</feature>
<feature type="transmembrane region" description="Helical" evidence="7">
    <location>
        <begin position="223"/>
        <end position="242"/>
    </location>
</feature>
<comment type="function">
    <text evidence="7">Part of the tripartite ATP-independent periplasmic (TRAP) transport system.</text>
</comment>
<keyword evidence="3 7" id="KW-0997">Cell inner membrane</keyword>
<evidence type="ECO:0000313" key="9">
    <source>
        <dbReference type="EMBL" id="CUH64673.1"/>
    </source>
</evidence>
<keyword evidence="5 7" id="KW-1133">Transmembrane helix</keyword>
<dbReference type="InterPro" id="IPR010656">
    <property type="entry name" value="DctM"/>
</dbReference>
<feature type="transmembrane region" description="Helical" evidence="7">
    <location>
        <begin position="142"/>
        <end position="169"/>
    </location>
</feature>
<evidence type="ECO:0000256" key="7">
    <source>
        <dbReference type="RuleBase" id="RU369079"/>
    </source>
</evidence>
<organism evidence="9 10">
    <name type="scientific">Thalassovita gelatinovora</name>
    <name type="common">Thalassobius gelatinovorus</name>
    <dbReference type="NCBI Taxonomy" id="53501"/>
    <lineage>
        <taxon>Bacteria</taxon>
        <taxon>Pseudomonadati</taxon>
        <taxon>Pseudomonadota</taxon>
        <taxon>Alphaproteobacteria</taxon>
        <taxon>Rhodobacterales</taxon>
        <taxon>Roseobacteraceae</taxon>
        <taxon>Thalassovita</taxon>
    </lineage>
</organism>
<sequence length="433" mass="44513">MEPITVGYLSLIAIAIAIYAGLHVAIALAGVSLFSVWAITGKLKLATSFVAQAATDSIADYTFGVVPLFVLMGLAVSESGLGRDTFAIIARGLQRWRAGLSVATVLSNAVFAAITGVSIASAAVFSKVAVPEMVRAGTARSIAVGVVAGSSVLGMLIPPSLLLILFAILTDSSVGDLFIGGIGPGLLLAFAYIAYLSILGYSRPDLFNMPSAFESSDHVPTRAMLPILGLAATVLAGIYLGFFTPTEAGAVGAAAALIIGVAMRRIGRREGWQIAVQTGHITAAVSFLIIGASIYSRMLAFSGLPTAITQAAVDTGIGPTAFLLVFAAILIVLGTVLDSSSIMLVTVPLAFPITQEMGIDIVHFGLITVLAVEVGLLTPPLGLSVFVVHATLRDTGITLGEVFRGAIPFALIMAASLVALIFFPQIATGLLGR</sequence>
<evidence type="ECO:0000256" key="3">
    <source>
        <dbReference type="ARBA" id="ARBA00022519"/>
    </source>
</evidence>
<evidence type="ECO:0000256" key="5">
    <source>
        <dbReference type="ARBA" id="ARBA00022989"/>
    </source>
</evidence>
<keyword evidence="4 7" id="KW-0812">Transmembrane</keyword>
<proteinExistence type="inferred from homology"/>
<feature type="transmembrane region" description="Helical" evidence="7">
    <location>
        <begin position="321"/>
        <end position="349"/>
    </location>
</feature>
<evidence type="ECO:0000256" key="6">
    <source>
        <dbReference type="ARBA" id="ARBA00023136"/>
    </source>
</evidence>
<dbReference type="Pfam" id="PF06808">
    <property type="entry name" value="DctM"/>
    <property type="match status" value="1"/>
</dbReference>
<evidence type="ECO:0000259" key="8">
    <source>
        <dbReference type="Pfam" id="PF06808"/>
    </source>
</evidence>
<comment type="similarity">
    <text evidence="7">Belongs to the TRAP transporter large permease family.</text>
</comment>
<dbReference type="PIRSF" id="PIRSF006066">
    <property type="entry name" value="HI0050"/>
    <property type="match status" value="1"/>
</dbReference>
<reference evidence="9 10" key="1">
    <citation type="submission" date="2015-09" db="EMBL/GenBank/DDBJ databases">
        <authorList>
            <consortium name="Swine Surveillance"/>
        </authorList>
    </citation>
    <scope>NUCLEOTIDE SEQUENCE [LARGE SCALE GENOMIC DNA]</scope>
    <source>
        <strain evidence="9 10">CECT 4357</strain>
    </source>
</reference>
<dbReference type="OrthoDB" id="9790209at2"/>